<organism evidence="3 4">
    <name type="scientific">Caryophanon tenue</name>
    <dbReference type="NCBI Taxonomy" id="33978"/>
    <lineage>
        <taxon>Bacteria</taxon>
        <taxon>Bacillati</taxon>
        <taxon>Bacillota</taxon>
        <taxon>Bacilli</taxon>
        <taxon>Bacillales</taxon>
        <taxon>Caryophanaceae</taxon>
        <taxon>Caryophanon</taxon>
    </lineage>
</organism>
<evidence type="ECO:0000256" key="1">
    <source>
        <dbReference type="ARBA" id="ARBA00005254"/>
    </source>
</evidence>
<dbReference type="STRING" id="33978.A6M13_00800"/>
<dbReference type="EMBL" id="MASJ01000001">
    <property type="protein sequence ID" value="OCS88416.1"/>
    <property type="molecule type" value="Genomic_DNA"/>
</dbReference>
<comment type="caution">
    <text evidence="3">The sequence shown here is derived from an EMBL/GenBank/DDBJ whole genome shotgun (WGS) entry which is preliminary data.</text>
</comment>
<evidence type="ECO:0008006" key="5">
    <source>
        <dbReference type="Google" id="ProtNLM"/>
    </source>
</evidence>
<gene>
    <name evidence="3" type="ORF">A6M13_00800</name>
</gene>
<sequence>MIQQQKTGALLTITLTQPFLDVTMIVALRDIAQQIQYDETISVVHVRSEAPRFWHSVAHDETDIVDYQLSRQFSRLCEAWVRIRQPIVMDIEGKCGHYGLAFACLADFRFIQPHTEFYSEALQQKEIPIGGVTRRLAQLLDYSTAMHLLVGGATLTAEQAVARGFALLSASTQETQAFCERLCEQSALGLQYTKESIVRGVDMTFHQALQHEMDLYMLLQTSHDRLEGVEAYLQKRPPQFKGE</sequence>
<dbReference type="Proteomes" id="UP000093199">
    <property type="component" value="Unassembled WGS sequence"/>
</dbReference>
<dbReference type="OrthoDB" id="2844670at2"/>
<evidence type="ECO:0000256" key="2">
    <source>
        <dbReference type="ARBA" id="ARBA00023239"/>
    </source>
</evidence>
<comment type="similarity">
    <text evidence="1">Belongs to the enoyl-CoA hydratase/isomerase family.</text>
</comment>
<dbReference type="InterPro" id="IPR029045">
    <property type="entry name" value="ClpP/crotonase-like_dom_sf"/>
</dbReference>
<dbReference type="InterPro" id="IPR014748">
    <property type="entry name" value="Enoyl-CoA_hydra_C"/>
</dbReference>
<dbReference type="PANTHER" id="PTHR11941">
    <property type="entry name" value="ENOYL-COA HYDRATASE-RELATED"/>
    <property type="match status" value="1"/>
</dbReference>
<evidence type="ECO:0000313" key="4">
    <source>
        <dbReference type="Proteomes" id="UP000093199"/>
    </source>
</evidence>
<dbReference type="Gene3D" id="1.10.12.10">
    <property type="entry name" value="Lyase 2-enoyl-coa Hydratase, Chain A, domain 2"/>
    <property type="match status" value="1"/>
</dbReference>
<evidence type="ECO:0000313" key="3">
    <source>
        <dbReference type="EMBL" id="OCS88416.1"/>
    </source>
</evidence>
<keyword evidence="4" id="KW-1185">Reference proteome</keyword>
<dbReference type="SUPFAM" id="SSF52096">
    <property type="entry name" value="ClpP/crotonase"/>
    <property type="match status" value="1"/>
</dbReference>
<dbReference type="AlphaFoldDB" id="A0A1C0YML4"/>
<dbReference type="InterPro" id="IPR001753">
    <property type="entry name" value="Enoyl-CoA_hydra/iso"/>
</dbReference>
<reference evidence="3 4" key="1">
    <citation type="submission" date="2016-07" db="EMBL/GenBank/DDBJ databases">
        <title>Caryophanon tenue genome sequencing.</title>
        <authorList>
            <person name="Verma A."/>
            <person name="Pal Y."/>
            <person name="Krishnamurthi S."/>
        </authorList>
    </citation>
    <scope>NUCLEOTIDE SEQUENCE [LARGE SCALE GENOMIC DNA]</scope>
    <source>
        <strain evidence="3 4">DSM 14152</strain>
    </source>
</reference>
<name>A0A1C0YML4_9BACL</name>
<dbReference type="GO" id="GO:0006635">
    <property type="term" value="P:fatty acid beta-oxidation"/>
    <property type="evidence" value="ECO:0007669"/>
    <property type="project" value="TreeGrafter"/>
</dbReference>
<dbReference type="CDD" id="cd06558">
    <property type="entry name" value="crotonase-like"/>
    <property type="match status" value="1"/>
</dbReference>
<proteinExistence type="inferred from homology"/>
<protein>
    <recommendedName>
        <fullName evidence="5">Enoyl-CoA hydratase</fullName>
    </recommendedName>
</protein>
<dbReference type="RefSeq" id="WP_066542211.1">
    <property type="nucleotide sequence ID" value="NZ_MASJ01000001.1"/>
</dbReference>
<keyword evidence="2" id="KW-0456">Lyase</keyword>
<dbReference type="Pfam" id="PF00378">
    <property type="entry name" value="ECH_1"/>
    <property type="match status" value="1"/>
</dbReference>
<dbReference type="Gene3D" id="3.90.226.10">
    <property type="entry name" value="2-enoyl-CoA Hydratase, Chain A, domain 1"/>
    <property type="match status" value="1"/>
</dbReference>
<dbReference type="PANTHER" id="PTHR11941:SF54">
    <property type="entry name" value="ENOYL-COA HYDRATASE, MITOCHONDRIAL"/>
    <property type="match status" value="1"/>
</dbReference>
<accession>A0A1C0YML4</accession>
<dbReference type="GO" id="GO:0016829">
    <property type="term" value="F:lyase activity"/>
    <property type="evidence" value="ECO:0007669"/>
    <property type="project" value="UniProtKB-KW"/>
</dbReference>